<dbReference type="InterPro" id="IPR008928">
    <property type="entry name" value="6-hairpin_glycosidase_sf"/>
</dbReference>
<keyword evidence="4" id="KW-1185">Reference proteome</keyword>
<dbReference type="RefSeq" id="WP_124143582.1">
    <property type="nucleotide sequence ID" value="NZ_CAWOKI010000354.1"/>
</dbReference>
<evidence type="ECO:0000259" key="1">
    <source>
        <dbReference type="Pfam" id="PF07971"/>
    </source>
</evidence>
<dbReference type="PANTHER" id="PTHR12143">
    <property type="entry name" value="PEPTIDE N-GLYCANASE PNGASE -RELATED"/>
    <property type="match status" value="1"/>
</dbReference>
<dbReference type="SUPFAM" id="SSF48208">
    <property type="entry name" value="Six-hairpin glycosidases"/>
    <property type="match status" value="1"/>
</dbReference>
<dbReference type="GO" id="GO:0006516">
    <property type="term" value="P:glycoprotein catabolic process"/>
    <property type="evidence" value="ECO:0007669"/>
    <property type="project" value="TreeGrafter"/>
</dbReference>
<feature type="domain" description="Glycosyl hydrolase family 92 N-terminal" evidence="2">
    <location>
        <begin position="14"/>
        <end position="245"/>
    </location>
</feature>
<dbReference type="AlphaFoldDB" id="A0A3N6Q2S3"/>
<accession>A0A3N6Q2S3</accession>
<dbReference type="InterPro" id="IPR041371">
    <property type="entry name" value="GH92_N"/>
</dbReference>
<dbReference type="Pfam" id="PF07971">
    <property type="entry name" value="Glyco_hydro_92"/>
    <property type="match status" value="1"/>
</dbReference>
<evidence type="ECO:0000313" key="3">
    <source>
        <dbReference type="EMBL" id="RQH55430.1"/>
    </source>
</evidence>
<comment type="caution">
    <text evidence="3">The sequence shown here is derived from an EMBL/GenBank/DDBJ whole genome shotgun (WGS) entry which is preliminary data.</text>
</comment>
<dbReference type="GO" id="GO:0005829">
    <property type="term" value="C:cytosol"/>
    <property type="evidence" value="ECO:0007669"/>
    <property type="project" value="TreeGrafter"/>
</dbReference>
<evidence type="ECO:0000259" key="2">
    <source>
        <dbReference type="Pfam" id="PF17678"/>
    </source>
</evidence>
<dbReference type="PANTHER" id="PTHR12143:SF39">
    <property type="entry name" value="SECRETED PROTEIN"/>
    <property type="match status" value="1"/>
</dbReference>
<evidence type="ECO:0000313" key="4">
    <source>
        <dbReference type="Proteomes" id="UP000269154"/>
    </source>
</evidence>
<dbReference type="InterPro" id="IPR009784">
    <property type="entry name" value="DUF1349"/>
</dbReference>
<name>A0A3N6Q2S3_9CYAN</name>
<dbReference type="Gene3D" id="3.30.2080.10">
    <property type="entry name" value="GH92 mannosidase domain"/>
    <property type="match status" value="1"/>
</dbReference>
<dbReference type="Proteomes" id="UP000269154">
    <property type="component" value="Unassembled WGS sequence"/>
</dbReference>
<dbReference type="Gene3D" id="1.20.1050.60">
    <property type="entry name" value="alpha-1,2-mannosidase"/>
    <property type="match status" value="1"/>
</dbReference>
<dbReference type="EMBL" id="RCBY01000007">
    <property type="protein sequence ID" value="RQH55430.1"/>
    <property type="molecule type" value="Genomic_DNA"/>
</dbReference>
<protein>
    <submittedName>
        <fullName evidence="3">DUF1349 domain-containing protein</fullName>
    </submittedName>
</protein>
<dbReference type="InterPro" id="IPR005887">
    <property type="entry name" value="GH92_a_mannosidase_put"/>
</dbReference>
<gene>
    <name evidence="3" type="ORF">D5R40_02490</name>
</gene>
<dbReference type="Gene3D" id="2.70.98.10">
    <property type="match status" value="1"/>
</dbReference>
<dbReference type="Gene3D" id="2.60.120.200">
    <property type="match status" value="1"/>
</dbReference>
<proteinExistence type="predicted"/>
<dbReference type="InterPro" id="IPR050883">
    <property type="entry name" value="PNGase"/>
</dbReference>
<feature type="domain" description="Glycosyl hydrolase family 92" evidence="1">
    <location>
        <begin position="251"/>
        <end position="701"/>
    </location>
</feature>
<dbReference type="Pfam" id="PF17678">
    <property type="entry name" value="Glyco_hydro_92N"/>
    <property type="match status" value="1"/>
</dbReference>
<dbReference type="GO" id="GO:0005975">
    <property type="term" value="P:carbohydrate metabolic process"/>
    <property type="evidence" value="ECO:0007669"/>
    <property type="project" value="InterPro"/>
</dbReference>
<dbReference type="OrthoDB" id="9814707at2"/>
<dbReference type="GO" id="GO:0000224">
    <property type="term" value="F:peptide-N4-(N-acetyl-beta-glucosaminyl)asparagine amidase activity"/>
    <property type="evidence" value="ECO:0007669"/>
    <property type="project" value="TreeGrafter"/>
</dbReference>
<dbReference type="NCBIfam" id="TIGR01180">
    <property type="entry name" value="aman2_put"/>
    <property type="match status" value="1"/>
</dbReference>
<dbReference type="InterPro" id="IPR013320">
    <property type="entry name" value="ConA-like_dom_sf"/>
</dbReference>
<reference evidence="3 4" key="1">
    <citation type="journal article" date="2018" name="ACS Chem. Biol.">
        <title>Ketoreductase domain dysfunction expands chemodiversity: malyngamide biosynthesis in the cyanobacterium Okeania hirsuta.</title>
        <authorList>
            <person name="Moss N.A."/>
            <person name="Leao T."/>
            <person name="Rankin M."/>
            <person name="McCullough T.M."/>
            <person name="Qu P."/>
            <person name="Korobeynikov A."/>
            <person name="Smith J.L."/>
            <person name="Gerwick L."/>
            <person name="Gerwick W.H."/>
        </authorList>
    </citation>
    <scope>NUCLEOTIDE SEQUENCE [LARGE SCALE GENOMIC DNA]</scope>
    <source>
        <strain evidence="3 4">PAB10Feb10-1</strain>
    </source>
</reference>
<sequence>MININKATSNNLKYVNPLIGTGGHGHTHPGASVPNGFVVLGPDTRVEGWDASSGYYDSDRSIFGFSHTHLSGTGIADYGDILILPKIGTMILEPGTLENPESGYRERFDKNSETASPAYYKVKLNSGIQVELTAKQRSGFHYYTFPENAKVNLLIDLVHRRDENTLSASLKVLDQYTIVGSRISQSWSPEQRIYFYIKIDKPLQKIYISTDGKNLNQLKSANNKHIQSYLELGQISHLKVRIGISAVDINGAQRNLAKEIPTWQFYETVDSSKELWRDKLAKIDIDTKNETDKIIFYTALYHTYKAPHIYMDVDKRFRGADGRIHTARGFTNYTLFSLWDTFRALHPLMTILEPSETNEYIKSMLIHYDQVGSLPKWKLGEKDVKTMVGRHAISVIVDAFTKGLRNYDNWWALGAAIDTMNREEPELNAYRNYGFVPSDVNVNWSVSRTLEFAYNDWAIAQFARIFGNISLAESYEKRSLAYRQVFDASQKLMRPKRRDSSWDNFDPFAAAWESPFIEGNSWQYTWFVPHNIPDLIQLMGGKSAFLAQLEKLFSLDSSQGNELPDITGLIGQYAHGNEPSHHICYLFNFVDRNDLTRAYVKQILTTMYKATPDGIIGNEDCGQMSAWYILSALGLYQVTPGTPMFDLGYLHFSQATIHLDNGKDFVIQKGNHPEPYLLNGQPASGWQISYQDIMNGGMLSISSPTPINSPTPTNVMQWYNQPPVWSDQNGVIQVTTGAKTDFWRVTHYGFIRDNGHFYYQNITGDFTAQVKITGEYQALYDQAGLMVRLDEKTWVKCGIEFVNGVQQASAVVTREYSDWSVVWLSENPESIWLRLKRSGETLEVEYSLDGESYSLLRLGYLTTANELQVGLMCASPDGDGFSVVFEEFRLFD</sequence>
<dbReference type="InterPro" id="IPR014718">
    <property type="entry name" value="GH-type_carb-bd"/>
</dbReference>
<dbReference type="InterPro" id="IPR012939">
    <property type="entry name" value="Glyco_hydro_92"/>
</dbReference>
<organism evidence="3 4">
    <name type="scientific">Okeania hirsuta</name>
    <dbReference type="NCBI Taxonomy" id="1458930"/>
    <lineage>
        <taxon>Bacteria</taxon>
        <taxon>Bacillati</taxon>
        <taxon>Cyanobacteriota</taxon>
        <taxon>Cyanophyceae</taxon>
        <taxon>Oscillatoriophycideae</taxon>
        <taxon>Oscillatoriales</taxon>
        <taxon>Microcoleaceae</taxon>
        <taxon>Okeania</taxon>
    </lineage>
</organism>
<dbReference type="SUPFAM" id="SSF49899">
    <property type="entry name" value="Concanavalin A-like lectins/glucanases"/>
    <property type="match status" value="1"/>
</dbReference>
<dbReference type="GO" id="GO:0030246">
    <property type="term" value="F:carbohydrate binding"/>
    <property type="evidence" value="ECO:0007669"/>
    <property type="project" value="InterPro"/>
</dbReference>
<dbReference type="Pfam" id="PF07081">
    <property type="entry name" value="DUF1349"/>
    <property type="match status" value="1"/>
</dbReference>
<dbReference type="Gene3D" id="1.20.1610.10">
    <property type="entry name" value="alpha-1,2-mannosidases domains"/>
    <property type="match status" value="1"/>
</dbReference>